<gene>
    <name evidence="1" type="ORF">PR048_019086</name>
</gene>
<name>A0ABQ9H2K2_9NEOP</name>
<accession>A0ABQ9H2K2</accession>
<dbReference type="EMBL" id="JARBHB010000007">
    <property type="protein sequence ID" value="KAJ8878508.1"/>
    <property type="molecule type" value="Genomic_DNA"/>
</dbReference>
<sequence>MSRYRGHEERRVAGAVFARSRTRYTLCSAPAHLQRSQHELIIIARTSSPNSAVNTPDSRARVAATPLRSGEGLGKTYATVADDKYVFPLIGLGLERVGCLLVREDRGDGGGGQNCATRPQMPVIALGSRKKKAGGRGDVVVSPSASHPGGPVRLPVELPPDFRMWESCWTMPLVGGSSRISPVFPPFRSGAAPFSPQYTRVGPQDLDVKSRIQQTSNKASIHFVSVLTRVNIHDRCPRKKLYVPENNCTKHLQFAKEYMDKPIDTIFFPHDVLLMSVSKLTKRLVRFSSLNHSFRVGGGGGTVAERLTCSPPTKAFRVQSPAGSLRMLARGNRAGRCRWSAGFLGNLPFPLSYHSGTALYSPQSITLIGSQDQDVKSRPNLFTHSLGMHRINKIPSDRRRAARKVTSGKEICDCEYQAVKSATGRLDYRTRFVPCTRADDETRVIEYPGTRKVGYGYPKPPVLGYPLRIMRVVDVALGNRIFFCVLSSVMNCRWDRCNQCLFPVKLGEALLAVRPVIRSLLDKHLCSNVKDSDTAATFKISISVPFFSLFQIDDLGAEDETAAVAIRQYVRQVVFGIPHVQWKTSLVTTLLLATPKQRSDGTSQVEHYLREPQVGYYVDPREVWKGREKSYYVLALSPPLYFGSFPRCVISMNRREGAIMRAASNGRVRARRVICVYDCLWRRPVAVCGDMRWHFGGRKRFDWHAMTFRGQKPRNENGLRPILVFTACAAAGGAPGRKMFDRGKLQICSACVVMDMLVISVRFLAGALPDFLMWESCRTMLLVGGFPRGSPVPPPFHSGAAPYSTRFTPIGSQDLDVGLRNNTQQYRIYRKKTLPSSLLKVEVKQLPMEHCTRLYNLKNSLKKSSTDTMNCQKKTSRVIVMSPHTTGNRKALCKRPARHIGTSAWLGHVCQPAEVTRGLCVGVTRAHASHQGDTGSVPCTIVPDLCVGKTWLFSLRVFQFPPSHHFVVASCSRPLGREISAADLMNAPGKIRGELWLVLAVEADV</sequence>
<evidence type="ECO:0000313" key="2">
    <source>
        <dbReference type="Proteomes" id="UP001159363"/>
    </source>
</evidence>
<proteinExistence type="predicted"/>
<dbReference type="Proteomes" id="UP001159363">
    <property type="component" value="Chromosome 6"/>
</dbReference>
<protein>
    <submittedName>
        <fullName evidence="1">Uncharacterized protein</fullName>
    </submittedName>
</protein>
<keyword evidence="2" id="KW-1185">Reference proteome</keyword>
<organism evidence="1 2">
    <name type="scientific">Dryococelus australis</name>
    <dbReference type="NCBI Taxonomy" id="614101"/>
    <lineage>
        <taxon>Eukaryota</taxon>
        <taxon>Metazoa</taxon>
        <taxon>Ecdysozoa</taxon>
        <taxon>Arthropoda</taxon>
        <taxon>Hexapoda</taxon>
        <taxon>Insecta</taxon>
        <taxon>Pterygota</taxon>
        <taxon>Neoptera</taxon>
        <taxon>Polyneoptera</taxon>
        <taxon>Phasmatodea</taxon>
        <taxon>Verophasmatodea</taxon>
        <taxon>Anareolatae</taxon>
        <taxon>Phasmatidae</taxon>
        <taxon>Eurycanthinae</taxon>
        <taxon>Dryococelus</taxon>
    </lineage>
</organism>
<comment type="caution">
    <text evidence="1">The sequence shown here is derived from an EMBL/GenBank/DDBJ whole genome shotgun (WGS) entry which is preliminary data.</text>
</comment>
<evidence type="ECO:0000313" key="1">
    <source>
        <dbReference type="EMBL" id="KAJ8878508.1"/>
    </source>
</evidence>
<reference evidence="1 2" key="1">
    <citation type="submission" date="2023-02" db="EMBL/GenBank/DDBJ databases">
        <title>LHISI_Scaffold_Assembly.</title>
        <authorList>
            <person name="Stuart O.P."/>
            <person name="Cleave R."/>
            <person name="Magrath M.J.L."/>
            <person name="Mikheyev A.S."/>
        </authorList>
    </citation>
    <scope>NUCLEOTIDE SEQUENCE [LARGE SCALE GENOMIC DNA]</scope>
    <source>
        <strain evidence="1">Daus_M_001</strain>
        <tissue evidence="1">Leg muscle</tissue>
    </source>
</reference>